<dbReference type="EMBL" id="QQWO01000016">
    <property type="protein sequence ID" value="RSV00561.1"/>
    <property type="molecule type" value="Genomic_DNA"/>
</dbReference>
<dbReference type="InterPro" id="IPR013525">
    <property type="entry name" value="ABC2_TM"/>
</dbReference>
<dbReference type="GO" id="GO:0016740">
    <property type="term" value="F:transferase activity"/>
    <property type="evidence" value="ECO:0007669"/>
    <property type="project" value="UniProtKB-KW"/>
</dbReference>
<keyword evidence="5 8" id="KW-0812">Transmembrane</keyword>
<dbReference type="Proteomes" id="UP000185161">
    <property type="component" value="Chromosome"/>
</dbReference>
<evidence type="ECO:0000259" key="9">
    <source>
        <dbReference type="PROSITE" id="PS51012"/>
    </source>
</evidence>
<sequence>MTRGFTLAWRRIWAVLVKEVHQLRRDPLTFGMVVGLPLVQLILFGFAINNDPRHLRAALEMNDHSSITRTVENSLRASSYFELVPVSKPGEGEAMLRRGSVQFLIVVPSNFTRDLVRGERPQLLVLADATDPAATGNATFAVEQAVLSGLRHDLIGPLTARAGTPSPVEVVIQRRYNPEGITSHNIVPGLLAVVLSMTMVMMTSIAVARERERGTMENLLAMPLRPMEVMTGKILPYVLIGAAQTVIIVVLAGLIFHVPFAGAAWLLALATLVFITVSLLLGFTLSTFAKTQMQAMQMSFFYILPSILLSGFAFPYAGMPRWAQWLGELLPVTHYLRVVRGVMLKGWYPGEALTQLLILAALGAVFAVIAVRRYGDTLE</sequence>
<feature type="transmembrane region" description="Helical" evidence="8">
    <location>
        <begin position="300"/>
        <end position="319"/>
    </location>
</feature>
<name>A0A1L6JCP6_9SPHN</name>
<organism evidence="10 12">
    <name type="scientific">Sphingomonas koreensis</name>
    <dbReference type="NCBI Taxonomy" id="93064"/>
    <lineage>
        <taxon>Bacteria</taxon>
        <taxon>Pseudomonadati</taxon>
        <taxon>Pseudomonadota</taxon>
        <taxon>Alphaproteobacteria</taxon>
        <taxon>Sphingomonadales</taxon>
        <taxon>Sphingomonadaceae</taxon>
        <taxon>Sphingomonas</taxon>
    </lineage>
</organism>
<evidence type="ECO:0000256" key="4">
    <source>
        <dbReference type="ARBA" id="ARBA00022475"/>
    </source>
</evidence>
<dbReference type="PANTHER" id="PTHR30294">
    <property type="entry name" value="MEMBRANE COMPONENT OF ABC TRANSPORTER YHHJ-RELATED"/>
    <property type="match status" value="1"/>
</dbReference>
<dbReference type="Proteomes" id="UP000286681">
    <property type="component" value="Unassembled WGS sequence"/>
</dbReference>
<evidence type="ECO:0000313" key="12">
    <source>
        <dbReference type="Proteomes" id="UP000185161"/>
    </source>
</evidence>
<dbReference type="PROSITE" id="PS51012">
    <property type="entry name" value="ABC_TM2"/>
    <property type="match status" value="1"/>
</dbReference>
<dbReference type="EMBL" id="CP018820">
    <property type="protein sequence ID" value="APR53587.1"/>
    <property type="molecule type" value="Genomic_DNA"/>
</dbReference>
<reference evidence="12" key="2">
    <citation type="submission" date="2016-12" db="EMBL/GenBank/DDBJ databases">
        <title>Whole genome sequencing of Sphingomonas sp. ABOJV.</title>
        <authorList>
            <person name="Conlan S."/>
            <person name="Thomas P.J."/>
            <person name="Mullikin J."/>
            <person name="Palmore T.N."/>
            <person name="Frank K.M."/>
            <person name="Segre J.A."/>
        </authorList>
    </citation>
    <scope>NUCLEOTIDE SEQUENCE [LARGE SCALE GENOMIC DNA]</scope>
    <source>
        <strain evidence="12">ABOJV</strain>
    </source>
</reference>
<proteinExistence type="inferred from homology"/>
<dbReference type="GO" id="GO:0005886">
    <property type="term" value="C:plasma membrane"/>
    <property type="evidence" value="ECO:0007669"/>
    <property type="project" value="UniProtKB-SubCell"/>
</dbReference>
<dbReference type="InterPro" id="IPR047817">
    <property type="entry name" value="ABC2_TM_bact-type"/>
</dbReference>
<comment type="subcellular location">
    <subcellularLocation>
        <location evidence="1">Cell membrane</location>
        <topology evidence="1">Multi-pass membrane protein</topology>
    </subcellularLocation>
</comment>
<dbReference type="OrthoDB" id="9784671at2"/>
<keyword evidence="6 8" id="KW-1133">Transmembrane helix</keyword>
<dbReference type="Gene3D" id="3.40.1710.10">
    <property type="entry name" value="abc type-2 transporter like domain"/>
    <property type="match status" value="1"/>
</dbReference>
<keyword evidence="10" id="KW-0808">Transferase</keyword>
<evidence type="ECO:0000313" key="11">
    <source>
        <dbReference type="EMBL" id="RSV00561.1"/>
    </source>
</evidence>
<feature type="domain" description="ABC transmembrane type-2" evidence="9">
    <location>
        <begin position="148"/>
        <end position="377"/>
    </location>
</feature>
<feature type="transmembrane region" description="Helical" evidence="8">
    <location>
        <begin position="186"/>
        <end position="208"/>
    </location>
</feature>
<protein>
    <submittedName>
        <fullName evidence="11">ABC transporter permease</fullName>
    </submittedName>
    <submittedName>
        <fullName evidence="10">Mannose-1-phosphate guanyltransferase</fullName>
    </submittedName>
</protein>
<reference evidence="11 13" key="3">
    <citation type="submission" date="2018-07" db="EMBL/GenBank/DDBJ databases">
        <title>Genomic and Epidemiologic Investigation of an Indolent Hospital Outbreak.</title>
        <authorList>
            <person name="Johnson R.C."/>
            <person name="Deming C."/>
            <person name="Conlan S."/>
            <person name="Zellmer C.J."/>
            <person name="Michelin A.V."/>
            <person name="Lee-Lin S."/>
            <person name="Thomas P.J."/>
            <person name="Park M."/>
            <person name="Weingarten R.A."/>
            <person name="Less J."/>
            <person name="Dekker J.P."/>
            <person name="Frank K.M."/>
            <person name="Musser K.A."/>
            <person name="Mcquiston J.R."/>
            <person name="Henderson D.K."/>
            <person name="Lau A.F."/>
            <person name="Palmore T.N."/>
            <person name="Segre J.A."/>
        </authorList>
    </citation>
    <scope>NUCLEOTIDE SEQUENCE [LARGE SCALE GENOMIC DNA]</scope>
    <source>
        <strain evidence="11 13">SK-NIH.Env10_0317</strain>
    </source>
</reference>
<feature type="transmembrane region" description="Helical" evidence="8">
    <location>
        <begin position="264"/>
        <end position="288"/>
    </location>
</feature>
<dbReference type="STRING" id="93064.BRX40_15185"/>
<keyword evidence="7 8" id="KW-0472">Membrane</keyword>
<feature type="transmembrane region" description="Helical" evidence="8">
    <location>
        <begin position="28"/>
        <end position="48"/>
    </location>
</feature>
<comment type="similarity">
    <text evidence="2">Belongs to the ABC-2 integral membrane protein family.</text>
</comment>
<evidence type="ECO:0000256" key="3">
    <source>
        <dbReference type="ARBA" id="ARBA00022448"/>
    </source>
</evidence>
<dbReference type="KEGG" id="skr:BRX40_15185"/>
<evidence type="ECO:0000256" key="5">
    <source>
        <dbReference type="ARBA" id="ARBA00022692"/>
    </source>
</evidence>
<evidence type="ECO:0000313" key="10">
    <source>
        <dbReference type="EMBL" id="APR53587.1"/>
    </source>
</evidence>
<evidence type="ECO:0000313" key="13">
    <source>
        <dbReference type="Proteomes" id="UP000286681"/>
    </source>
</evidence>
<dbReference type="RefSeq" id="WP_075152173.1">
    <property type="nucleotide sequence ID" value="NZ_CP018820.1"/>
</dbReference>
<dbReference type="PANTHER" id="PTHR30294:SF29">
    <property type="entry name" value="MULTIDRUG ABC TRANSPORTER PERMEASE YBHS-RELATED"/>
    <property type="match status" value="1"/>
</dbReference>
<feature type="transmembrane region" description="Helical" evidence="8">
    <location>
        <begin position="352"/>
        <end position="371"/>
    </location>
</feature>
<dbReference type="AlphaFoldDB" id="A0A1L6JCP6"/>
<evidence type="ECO:0000256" key="7">
    <source>
        <dbReference type="ARBA" id="ARBA00023136"/>
    </source>
</evidence>
<evidence type="ECO:0000256" key="6">
    <source>
        <dbReference type="ARBA" id="ARBA00022989"/>
    </source>
</evidence>
<dbReference type="InterPro" id="IPR051449">
    <property type="entry name" value="ABC-2_transporter_component"/>
</dbReference>
<evidence type="ECO:0000256" key="1">
    <source>
        <dbReference type="ARBA" id="ARBA00004651"/>
    </source>
</evidence>
<gene>
    <name evidence="10" type="ORF">BRX40_15185</name>
    <name evidence="11" type="ORF">CA257_17330</name>
</gene>
<accession>A0A1L6JCP6</accession>
<dbReference type="GeneID" id="44133909"/>
<keyword evidence="12" id="KW-1185">Reference proteome</keyword>
<dbReference type="GO" id="GO:0140359">
    <property type="term" value="F:ABC-type transporter activity"/>
    <property type="evidence" value="ECO:0007669"/>
    <property type="project" value="InterPro"/>
</dbReference>
<feature type="transmembrane region" description="Helical" evidence="8">
    <location>
        <begin position="234"/>
        <end position="258"/>
    </location>
</feature>
<evidence type="ECO:0000256" key="2">
    <source>
        <dbReference type="ARBA" id="ARBA00007783"/>
    </source>
</evidence>
<evidence type="ECO:0000256" key="8">
    <source>
        <dbReference type="SAM" id="Phobius"/>
    </source>
</evidence>
<keyword evidence="4" id="KW-1003">Cell membrane</keyword>
<dbReference type="Pfam" id="PF12698">
    <property type="entry name" value="ABC2_membrane_3"/>
    <property type="match status" value="1"/>
</dbReference>
<reference evidence="10" key="1">
    <citation type="submission" date="2016-12" db="EMBL/GenBank/DDBJ databases">
        <title>Whole genome sequencing of Sphingomonas koreensis.</title>
        <authorList>
            <person name="Conlan S."/>
            <person name="Thomas P.J."/>
            <person name="Mullikin J."/>
            <person name="Palmore T.N."/>
            <person name="Frank K.M."/>
            <person name="Segre J.A."/>
        </authorList>
    </citation>
    <scope>NUCLEOTIDE SEQUENCE</scope>
    <source>
        <strain evidence="10">ABOJV</strain>
    </source>
</reference>
<keyword evidence="3" id="KW-0813">Transport</keyword>